<protein>
    <submittedName>
        <fullName evidence="2">Uncharacterized protein</fullName>
    </submittedName>
</protein>
<dbReference type="Proteomes" id="UP000692954">
    <property type="component" value="Unassembled WGS sequence"/>
</dbReference>
<dbReference type="EMBL" id="CAJJDN010000002">
    <property type="protein sequence ID" value="CAD8046823.1"/>
    <property type="molecule type" value="Genomic_DNA"/>
</dbReference>
<evidence type="ECO:0000313" key="3">
    <source>
        <dbReference type="Proteomes" id="UP000692954"/>
    </source>
</evidence>
<reference evidence="2" key="1">
    <citation type="submission" date="2021-01" db="EMBL/GenBank/DDBJ databases">
        <authorList>
            <consortium name="Genoscope - CEA"/>
            <person name="William W."/>
        </authorList>
    </citation>
    <scope>NUCLEOTIDE SEQUENCE</scope>
</reference>
<accession>A0A8S1JW63</accession>
<evidence type="ECO:0000313" key="2">
    <source>
        <dbReference type="EMBL" id="CAD8046823.1"/>
    </source>
</evidence>
<name>A0A8S1JW63_9CILI</name>
<dbReference type="OrthoDB" id="308203at2759"/>
<sequence>MRAIIKTSYFNQPKQTKQSKKTDPQKVKKGLDKLNNYYLRNLASAYQPLMINMIQQMKKEFQIIELLSNKVNKRNLKEIFLAWKTQSQQPQPYKLQLPQSPPKKDLSRKSAGKKSIQAKTPRNEVKFYTPGRESSKSVISTISKEDDHKSNKIADIFRLRKYWNKFKLFINFQKHLAFKSKHFRNFFIIRKYFFKLQTIVQLKQLRLDEYQKSNNFYTLRISLSRWYEYSQKKKRNQSILEKMSKKQKLLLMSKGLKGLHLNSKQKEQLQSTQISHNSQIQQQYQQQKLKLIPKKN</sequence>
<organism evidence="2 3">
    <name type="scientific">Paramecium sonneborni</name>
    <dbReference type="NCBI Taxonomy" id="65129"/>
    <lineage>
        <taxon>Eukaryota</taxon>
        <taxon>Sar</taxon>
        <taxon>Alveolata</taxon>
        <taxon>Ciliophora</taxon>
        <taxon>Intramacronucleata</taxon>
        <taxon>Oligohymenophorea</taxon>
        <taxon>Peniculida</taxon>
        <taxon>Parameciidae</taxon>
        <taxon>Paramecium</taxon>
    </lineage>
</organism>
<gene>
    <name evidence="2" type="ORF">PSON_ATCC_30995.1.T0020084</name>
</gene>
<keyword evidence="3" id="KW-1185">Reference proteome</keyword>
<evidence type="ECO:0000256" key="1">
    <source>
        <dbReference type="SAM" id="MobiDB-lite"/>
    </source>
</evidence>
<dbReference type="AlphaFoldDB" id="A0A8S1JW63"/>
<proteinExistence type="predicted"/>
<comment type="caution">
    <text evidence="2">The sequence shown here is derived from an EMBL/GenBank/DDBJ whole genome shotgun (WGS) entry which is preliminary data.</text>
</comment>
<feature type="region of interest" description="Disordered" evidence="1">
    <location>
        <begin position="91"/>
        <end position="119"/>
    </location>
</feature>